<dbReference type="OrthoDB" id="107004at2157"/>
<accession>A0A8G1A2V0</accession>
<evidence type="ECO:0000259" key="2">
    <source>
        <dbReference type="PROSITE" id="PS51168"/>
    </source>
</evidence>
<evidence type="ECO:0000313" key="3">
    <source>
        <dbReference type="EMBL" id="QYZ79540.1"/>
    </source>
</evidence>
<keyword evidence="4" id="KW-1185">Reference proteome</keyword>
<dbReference type="InterPro" id="IPR002701">
    <property type="entry name" value="CM_II_prokaryot"/>
</dbReference>
<dbReference type="InterPro" id="IPR036263">
    <property type="entry name" value="Chorismate_II_sf"/>
</dbReference>
<name>A0A8G1A2V0_9EURY</name>
<evidence type="ECO:0000313" key="4">
    <source>
        <dbReference type="Proteomes" id="UP000826709"/>
    </source>
</evidence>
<dbReference type="Pfam" id="PF01817">
    <property type="entry name" value="CM_2"/>
    <property type="match status" value="1"/>
</dbReference>
<evidence type="ECO:0000256" key="1">
    <source>
        <dbReference type="ARBA" id="ARBA00023235"/>
    </source>
</evidence>
<dbReference type="InterPro" id="IPR036979">
    <property type="entry name" value="CM_dom_sf"/>
</dbReference>
<dbReference type="PROSITE" id="PS51168">
    <property type="entry name" value="CHORISMATE_MUT_2"/>
    <property type="match status" value="1"/>
</dbReference>
<dbReference type="KEGG" id="mfk:E2N92_08900"/>
<dbReference type="SUPFAM" id="SSF48600">
    <property type="entry name" value="Chorismate mutase II"/>
    <property type="match status" value="1"/>
</dbReference>
<dbReference type="GO" id="GO:0046417">
    <property type="term" value="P:chorismate metabolic process"/>
    <property type="evidence" value="ECO:0007669"/>
    <property type="project" value="InterPro"/>
</dbReference>
<dbReference type="RefSeq" id="WP_220680847.1">
    <property type="nucleotide sequence ID" value="NZ_CP037968.1"/>
</dbReference>
<dbReference type="Gene3D" id="1.20.59.10">
    <property type="entry name" value="Chorismate mutase"/>
    <property type="match status" value="1"/>
</dbReference>
<reference evidence="3" key="2">
    <citation type="submission" date="2019-03" db="EMBL/GenBank/DDBJ databases">
        <authorList>
            <person name="Chen S.-C."/>
            <person name="Wu S.-Y."/>
            <person name="Lai M.-C."/>
        </authorList>
    </citation>
    <scope>NUCLEOTIDE SEQUENCE</scope>
    <source>
        <strain evidence="3">ML15</strain>
    </source>
</reference>
<proteinExistence type="predicted"/>
<dbReference type="PANTHER" id="PTHR38041:SF1">
    <property type="entry name" value="CHORISMATE MUTASE"/>
    <property type="match status" value="1"/>
</dbReference>
<dbReference type="EMBL" id="CP037968">
    <property type="protein sequence ID" value="QYZ79540.1"/>
    <property type="molecule type" value="Genomic_DNA"/>
</dbReference>
<dbReference type="GO" id="GO:0004106">
    <property type="term" value="F:chorismate mutase activity"/>
    <property type="evidence" value="ECO:0007669"/>
    <property type="project" value="InterPro"/>
</dbReference>
<sequence>MTIEEVREEIDRIDAGIIDLIAARQAAAVRMAHEKYLAGAAVRDERRREALLKKVFEIAVEKQVDPVQVRRIFEILIDMSEERQREWTGEGNLP</sequence>
<protein>
    <submittedName>
        <fullName evidence="3">Chorismate mutase</fullName>
    </submittedName>
</protein>
<feature type="domain" description="Chorismate mutase" evidence="2">
    <location>
        <begin position="1"/>
        <end position="88"/>
    </location>
</feature>
<dbReference type="AlphaFoldDB" id="A0A8G1A2V0"/>
<keyword evidence="1" id="KW-0413">Isomerase</keyword>
<organism evidence="3 4">
    <name type="scientific">Methanofollis formosanus</name>
    <dbReference type="NCBI Taxonomy" id="299308"/>
    <lineage>
        <taxon>Archaea</taxon>
        <taxon>Methanobacteriati</taxon>
        <taxon>Methanobacteriota</taxon>
        <taxon>Stenosarchaea group</taxon>
        <taxon>Methanomicrobia</taxon>
        <taxon>Methanomicrobiales</taxon>
        <taxon>Methanomicrobiaceae</taxon>
        <taxon>Methanofollis</taxon>
    </lineage>
</organism>
<dbReference type="InterPro" id="IPR051331">
    <property type="entry name" value="Chorismate_mutase-related"/>
</dbReference>
<dbReference type="Proteomes" id="UP000826709">
    <property type="component" value="Chromosome"/>
</dbReference>
<gene>
    <name evidence="3" type="ORF">E2N92_08900</name>
</gene>
<dbReference type="SMART" id="SM00830">
    <property type="entry name" value="CM_2"/>
    <property type="match status" value="1"/>
</dbReference>
<dbReference type="PANTHER" id="PTHR38041">
    <property type="entry name" value="CHORISMATE MUTASE"/>
    <property type="match status" value="1"/>
</dbReference>
<dbReference type="GO" id="GO:0009697">
    <property type="term" value="P:salicylic acid biosynthetic process"/>
    <property type="evidence" value="ECO:0007669"/>
    <property type="project" value="TreeGrafter"/>
</dbReference>
<reference evidence="3" key="1">
    <citation type="journal article" date="2005" name="Int. J. Syst. Evol. Microbiol.">
        <title>Methanofollis formosanus sp. nov., isolated from a fish pond.</title>
        <authorList>
            <person name="Wu S.Y."/>
            <person name="Chen S.C."/>
            <person name="Lai M.C."/>
        </authorList>
    </citation>
    <scope>NUCLEOTIDE SEQUENCE</scope>
    <source>
        <strain evidence="3">ML15</strain>
    </source>
</reference>